<name>A0A3S3NRV5_9MAGN</name>
<dbReference type="AlphaFoldDB" id="A0A3S3NRV5"/>
<dbReference type="EMBL" id="QPKB01000001">
    <property type="protein sequence ID" value="RWR73991.1"/>
    <property type="molecule type" value="Genomic_DNA"/>
</dbReference>
<protein>
    <submittedName>
        <fullName evidence="8">Transcription factor</fullName>
    </submittedName>
</protein>
<evidence type="ECO:0000313" key="9">
    <source>
        <dbReference type="Proteomes" id="UP000283530"/>
    </source>
</evidence>
<dbReference type="PROSITE" id="PS50066">
    <property type="entry name" value="MADS_BOX_2"/>
    <property type="match status" value="1"/>
</dbReference>
<dbReference type="Gene3D" id="6.10.140.920">
    <property type="match status" value="1"/>
</dbReference>
<dbReference type="FunFam" id="3.40.1810.10:FF:000006">
    <property type="entry name" value="Agamous-like MADS-box protein AGL62"/>
    <property type="match status" value="1"/>
</dbReference>
<organism evidence="8 9">
    <name type="scientific">Cinnamomum micranthum f. kanehirae</name>
    <dbReference type="NCBI Taxonomy" id="337451"/>
    <lineage>
        <taxon>Eukaryota</taxon>
        <taxon>Viridiplantae</taxon>
        <taxon>Streptophyta</taxon>
        <taxon>Embryophyta</taxon>
        <taxon>Tracheophyta</taxon>
        <taxon>Spermatophyta</taxon>
        <taxon>Magnoliopsida</taxon>
        <taxon>Magnoliidae</taxon>
        <taxon>Laurales</taxon>
        <taxon>Lauraceae</taxon>
        <taxon>Cinnamomum</taxon>
    </lineage>
</organism>
<dbReference type="InterPro" id="IPR002100">
    <property type="entry name" value="TF_MADSbox"/>
</dbReference>
<comment type="caution">
    <text evidence="8">The sequence shown here is derived from an EMBL/GenBank/DDBJ whole genome shotgun (WGS) entry which is preliminary data.</text>
</comment>
<dbReference type="PANTHER" id="PTHR11945">
    <property type="entry name" value="MADS BOX PROTEIN"/>
    <property type="match status" value="1"/>
</dbReference>
<dbReference type="CDD" id="cd00265">
    <property type="entry name" value="MADS_MEF2_like"/>
    <property type="match status" value="1"/>
</dbReference>
<dbReference type="OrthoDB" id="1898716at2759"/>
<dbReference type="Proteomes" id="UP000283530">
    <property type="component" value="Unassembled WGS sequence"/>
</dbReference>
<dbReference type="InterPro" id="IPR036879">
    <property type="entry name" value="TF_MADSbox_sf"/>
</dbReference>
<keyword evidence="6" id="KW-0175">Coiled coil</keyword>
<proteinExistence type="predicted"/>
<keyword evidence="9" id="KW-1185">Reference proteome</keyword>
<evidence type="ECO:0000256" key="6">
    <source>
        <dbReference type="SAM" id="Coils"/>
    </source>
</evidence>
<sequence length="232" mass="25683">MVRKPSMGRQKIEIKKIENEDSRQVCFSKRRAGLFKKASELCILCGAEIAIIVFSPAGKAFSFGHPCVDSVVNRFLGTPNPTTALMDVSYSSFHRAAAVQELNRQHTELLQQVEEEKKKGDSLKRKDGRPGFWWEAPVEDMELQDLEKYKACMEELRKKVANRVDYLMMAGMTFPATGHFGGVNSVGAAFDPFMPGSSDSLLPPLPPALLPPLPPALPHPVDQSIGFGPHLF</sequence>
<keyword evidence="5" id="KW-0539">Nucleus</keyword>
<reference evidence="8 9" key="1">
    <citation type="journal article" date="2019" name="Nat. Plants">
        <title>Stout camphor tree genome fills gaps in understanding of flowering plant genome evolution.</title>
        <authorList>
            <person name="Chaw S.M."/>
            <person name="Liu Y.C."/>
            <person name="Wu Y.W."/>
            <person name="Wang H.Y."/>
            <person name="Lin C.I."/>
            <person name="Wu C.S."/>
            <person name="Ke H.M."/>
            <person name="Chang L.Y."/>
            <person name="Hsu C.Y."/>
            <person name="Yang H.T."/>
            <person name="Sudianto E."/>
            <person name="Hsu M.H."/>
            <person name="Wu K.P."/>
            <person name="Wang L.N."/>
            <person name="Leebens-Mack J.H."/>
            <person name="Tsai I.J."/>
        </authorList>
    </citation>
    <scope>NUCLEOTIDE SEQUENCE [LARGE SCALE GENOMIC DNA]</scope>
    <source>
        <strain evidence="9">cv. Chaw 1501</strain>
        <tissue evidence="8">Young leaves</tissue>
    </source>
</reference>
<dbReference type="GO" id="GO:0005634">
    <property type="term" value="C:nucleus"/>
    <property type="evidence" value="ECO:0007669"/>
    <property type="project" value="UniProtKB-SubCell"/>
</dbReference>
<dbReference type="SMART" id="SM00432">
    <property type="entry name" value="MADS"/>
    <property type="match status" value="1"/>
</dbReference>
<evidence type="ECO:0000256" key="5">
    <source>
        <dbReference type="ARBA" id="ARBA00023242"/>
    </source>
</evidence>
<evidence type="ECO:0000256" key="4">
    <source>
        <dbReference type="ARBA" id="ARBA00023163"/>
    </source>
</evidence>
<feature type="coiled-coil region" evidence="6">
    <location>
        <begin position="96"/>
        <end position="126"/>
    </location>
</feature>
<accession>A0A3S3NRV5</accession>
<dbReference type="Gene3D" id="3.40.1810.10">
    <property type="entry name" value="Transcription factor, MADS-box"/>
    <property type="match status" value="1"/>
</dbReference>
<dbReference type="InterPro" id="IPR033896">
    <property type="entry name" value="MEF2-like_N"/>
</dbReference>
<dbReference type="GO" id="GO:0046983">
    <property type="term" value="F:protein dimerization activity"/>
    <property type="evidence" value="ECO:0007669"/>
    <property type="project" value="InterPro"/>
</dbReference>
<dbReference type="PANTHER" id="PTHR11945:SF629">
    <property type="entry name" value="OS02G0164450 PROTEIN"/>
    <property type="match status" value="1"/>
</dbReference>
<dbReference type="SUPFAM" id="SSF55455">
    <property type="entry name" value="SRF-like"/>
    <property type="match status" value="1"/>
</dbReference>
<gene>
    <name evidence="8" type="ORF">CKAN_00230100</name>
</gene>
<keyword evidence="4" id="KW-0804">Transcription</keyword>
<evidence type="ECO:0000259" key="7">
    <source>
        <dbReference type="PROSITE" id="PS50066"/>
    </source>
</evidence>
<keyword evidence="3" id="KW-0238">DNA-binding</keyword>
<evidence type="ECO:0000256" key="2">
    <source>
        <dbReference type="ARBA" id="ARBA00023015"/>
    </source>
</evidence>
<dbReference type="Pfam" id="PF00319">
    <property type="entry name" value="SRF-TF"/>
    <property type="match status" value="1"/>
</dbReference>
<evidence type="ECO:0000313" key="8">
    <source>
        <dbReference type="EMBL" id="RWR73991.1"/>
    </source>
</evidence>
<feature type="domain" description="MADS-box" evidence="7">
    <location>
        <begin position="7"/>
        <end position="67"/>
    </location>
</feature>
<evidence type="ECO:0000256" key="3">
    <source>
        <dbReference type="ARBA" id="ARBA00023125"/>
    </source>
</evidence>
<evidence type="ECO:0000256" key="1">
    <source>
        <dbReference type="ARBA" id="ARBA00004123"/>
    </source>
</evidence>
<dbReference type="GO" id="GO:0045944">
    <property type="term" value="P:positive regulation of transcription by RNA polymerase II"/>
    <property type="evidence" value="ECO:0007669"/>
    <property type="project" value="InterPro"/>
</dbReference>
<dbReference type="GO" id="GO:0000981">
    <property type="term" value="F:DNA-binding transcription factor activity, RNA polymerase II-specific"/>
    <property type="evidence" value="ECO:0007669"/>
    <property type="project" value="TreeGrafter"/>
</dbReference>
<dbReference type="PRINTS" id="PR00404">
    <property type="entry name" value="MADSDOMAIN"/>
</dbReference>
<comment type="subcellular location">
    <subcellularLocation>
        <location evidence="1">Nucleus</location>
    </subcellularLocation>
</comment>
<keyword evidence="2" id="KW-0805">Transcription regulation</keyword>
<dbReference type="GO" id="GO:0000978">
    <property type="term" value="F:RNA polymerase II cis-regulatory region sequence-specific DNA binding"/>
    <property type="evidence" value="ECO:0007669"/>
    <property type="project" value="TreeGrafter"/>
</dbReference>